<protein>
    <recommendedName>
        <fullName evidence="5">Integral membrane protein</fullName>
    </recommendedName>
</protein>
<evidence type="ECO:0000256" key="1">
    <source>
        <dbReference type="SAM" id="MobiDB-lite"/>
    </source>
</evidence>
<dbReference type="EMBL" id="JBHTMM010000002">
    <property type="protein sequence ID" value="MFD1304577.1"/>
    <property type="molecule type" value="Genomic_DNA"/>
</dbReference>
<name>A0ABW3X4M7_9ACTN</name>
<proteinExistence type="predicted"/>
<reference evidence="4" key="1">
    <citation type="journal article" date="2019" name="Int. J. Syst. Evol. Microbiol.">
        <title>The Global Catalogue of Microorganisms (GCM) 10K type strain sequencing project: providing services to taxonomists for standard genome sequencing and annotation.</title>
        <authorList>
            <consortium name="The Broad Institute Genomics Platform"/>
            <consortium name="The Broad Institute Genome Sequencing Center for Infectious Disease"/>
            <person name="Wu L."/>
            <person name="Ma J."/>
        </authorList>
    </citation>
    <scope>NUCLEOTIDE SEQUENCE [LARGE SCALE GENOMIC DNA]</scope>
    <source>
        <strain evidence="4">CGMCC 4.7020</strain>
    </source>
</reference>
<gene>
    <name evidence="3" type="ORF">ACFQ5X_01810</name>
</gene>
<evidence type="ECO:0000256" key="2">
    <source>
        <dbReference type="SAM" id="Phobius"/>
    </source>
</evidence>
<keyword evidence="2" id="KW-1133">Transmembrane helix</keyword>
<keyword evidence="4" id="KW-1185">Reference proteome</keyword>
<evidence type="ECO:0008006" key="5">
    <source>
        <dbReference type="Google" id="ProtNLM"/>
    </source>
</evidence>
<feature type="region of interest" description="Disordered" evidence="1">
    <location>
        <begin position="77"/>
        <end position="148"/>
    </location>
</feature>
<keyword evidence="2" id="KW-0472">Membrane</keyword>
<keyword evidence="2" id="KW-0812">Transmembrane</keyword>
<feature type="compositionally biased region" description="Basic and acidic residues" evidence="1">
    <location>
        <begin position="84"/>
        <end position="125"/>
    </location>
</feature>
<organism evidence="3 4">
    <name type="scientific">Streptomyces kaempferi</name>
    <dbReference type="NCBI Taxonomy" id="333725"/>
    <lineage>
        <taxon>Bacteria</taxon>
        <taxon>Bacillati</taxon>
        <taxon>Actinomycetota</taxon>
        <taxon>Actinomycetes</taxon>
        <taxon>Kitasatosporales</taxon>
        <taxon>Streptomycetaceae</taxon>
        <taxon>Streptomyces</taxon>
    </lineage>
</organism>
<feature type="compositionally biased region" description="Basic residues" evidence="1">
    <location>
        <begin position="133"/>
        <end position="148"/>
    </location>
</feature>
<evidence type="ECO:0000313" key="4">
    <source>
        <dbReference type="Proteomes" id="UP001597058"/>
    </source>
</evidence>
<dbReference type="RefSeq" id="WP_329528005.1">
    <property type="nucleotide sequence ID" value="NZ_JBHSKH010000081.1"/>
</dbReference>
<dbReference type="Proteomes" id="UP001597058">
    <property type="component" value="Unassembled WGS sequence"/>
</dbReference>
<accession>A0ABW3X4M7</accession>
<sequence>MFVIIGLIILVVAVVVGVAGVLGNAGGGHTLASDGFTVFGYHVTGSTGTLFLSGIVVGAAAMIGLSLLLTGYRRTARRARTARRGLDESRRRTAAISKDRDDLITRRDTDGARSETDGARSDQPRSDAGQGNGHHHRWHPFGHRPVHR</sequence>
<comment type="caution">
    <text evidence="3">The sequence shown here is derived from an EMBL/GenBank/DDBJ whole genome shotgun (WGS) entry which is preliminary data.</text>
</comment>
<feature type="transmembrane region" description="Helical" evidence="2">
    <location>
        <begin position="48"/>
        <end position="70"/>
    </location>
</feature>
<evidence type="ECO:0000313" key="3">
    <source>
        <dbReference type="EMBL" id="MFD1304577.1"/>
    </source>
</evidence>